<comment type="caution">
    <text evidence="1">The sequence shown here is derived from an EMBL/GenBank/DDBJ whole genome shotgun (WGS) entry which is preliminary data.</text>
</comment>
<reference evidence="1 2" key="1">
    <citation type="journal article" date="2021" name="Sci. Rep.">
        <title>The distribution of antibiotic resistance genes in chicken gut microbiota commensals.</title>
        <authorList>
            <person name="Juricova H."/>
            <person name="Matiasovicova J."/>
            <person name="Kubasova T."/>
            <person name="Cejkova D."/>
            <person name="Rychlik I."/>
        </authorList>
    </citation>
    <scope>NUCLEOTIDE SEQUENCE [LARGE SCALE GENOMIC DNA]</scope>
    <source>
        <strain evidence="1 2">An431b</strain>
    </source>
</reference>
<sequence>MLVNFDETGRVRWYNLYLSRESAQSCLAEDTIWLEGGLPEYPQAQEGYTPFLRLTEGRLVYEYEQSPLPVYTDTELLMQRMTDLELLLLTLQTGGGVNV</sequence>
<dbReference type="RefSeq" id="WP_205133344.1">
    <property type="nucleotide sequence ID" value="NZ_JACSNT010000005.1"/>
</dbReference>
<evidence type="ECO:0000313" key="2">
    <source>
        <dbReference type="Proteomes" id="UP000729290"/>
    </source>
</evidence>
<dbReference type="Proteomes" id="UP000729290">
    <property type="component" value="Unassembled WGS sequence"/>
</dbReference>
<accession>A0ABS2G8Y8</accession>
<name>A0ABS2G8Y8_9FIRM</name>
<keyword evidence="2" id="KW-1185">Reference proteome</keyword>
<evidence type="ECO:0000313" key="1">
    <source>
        <dbReference type="EMBL" id="MBM6877337.1"/>
    </source>
</evidence>
<proteinExistence type="predicted"/>
<dbReference type="EMBL" id="JACSNV010000004">
    <property type="protein sequence ID" value="MBM6877337.1"/>
    <property type="molecule type" value="Genomic_DNA"/>
</dbReference>
<protein>
    <submittedName>
        <fullName evidence="1">Uncharacterized protein</fullName>
    </submittedName>
</protein>
<organism evidence="1 2">
    <name type="scientific">Anaerotignum lactatifermentans</name>
    <dbReference type="NCBI Taxonomy" id="160404"/>
    <lineage>
        <taxon>Bacteria</taxon>
        <taxon>Bacillati</taxon>
        <taxon>Bacillota</taxon>
        <taxon>Clostridia</taxon>
        <taxon>Lachnospirales</taxon>
        <taxon>Anaerotignaceae</taxon>
        <taxon>Anaerotignum</taxon>
    </lineage>
</organism>
<gene>
    <name evidence="1" type="ORF">H9X83_04065</name>
</gene>